<dbReference type="SUPFAM" id="SSF46689">
    <property type="entry name" value="Homeodomain-like"/>
    <property type="match status" value="1"/>
</dbReference>
<feature type="domain" description="HTH araC/xylS-type" evidence="4">
    <location>
        <begin position="283"/>
        <end position="381"/>
    </location>
</feature>
<keyword evidence="2" id="KW-0238">DNA-binding</keyword>
<dbReference type="Pfam" id="PF13377">
    <property type="entry name" value="Peripla_BP_3"/>
    <property type="match status" value="1"/>
</dbReference>
<evidence type="ECO:0000313" key="6">
    <source>
        <dbReference type="Proteomes" id="UP001158067"/>
    </source>
</evidence>
<keyword evidence="3" id="KW-0804">Transcription</keyword>
<dbReference type="Gene3D" id="3.40.50.2300">
    <property type="match status" value="2"/>
</dbReference>
<dbReference type="SMART" id="SM00342">
    <property type="entry name" value="HTH_ARAC"/>
    <property type="match status" value="1"/>
</dbReference>
<keyword evidence="1" id="KW-0805">Transcription regulation</keyword>
<evidence type="ECO:0000256" key="2">
    <source>
        <dbReference type="ARBA" id="ARBA00023125"/>
    </source>
</evidence>
<dbReference type="PANTHER" id="PTHR30146:SF24">
    <property type="entry name" value="XYLOSE OPERON REGULATORY PROTEIN"/>
    <property type="match status" value="1"/>
</dbReference>
<dbReference type="InterPro" id="IPR028082">
    <property type="entry name" value="Peripla_BP_I"/>
</dbReference>
<proteinExistence type="predicted"/>
<dbReference type="CDD" id="cd01543">
    <property type="entry name" value="PBP1_XylR"/>
    <property type="match status" value="1"/>
</dbReference>
<dbReference type="PROSITE" id="PS01124">
    <property type="entry name" value="HTH_ARAC_FAMILY_2"/>
    <property type="match status" value="1"/>
</dbReference>
<dbReference type="Pfam" id="PF22177">
    <property type="entry name" value="PBP1_XylR"/>
    <property type="match status" value="1"/>
</dbReference>
<evidence type="ECO:0000256" key="1">
    <source>
        <dbReference type="ARBA" id="ARBA00023015"/>
    </source>
</evidence>
<protein>
    <submittedName>
        <fullName evidence="5">LacI family transcriptional regulator</fullName>
    </submittedName>
</protein>
<evidence type="ECO:0000256" key="3">
    <source>
        <dbReference type="ARBA" id="ARBA00023163"/>
    </source>
</evidence>
<comment type="caution">
    <text evidence="5">The sequence shown here is derived from an EMBL/GenBank/DDBJ whole genome shotgun (WGS) entry which is preliminary data.</text>
</comment>
<evidence type="ECO:0000313" key="5">
    <source>
        <dbReference type="EMBL" id="SMP67064.1"/>
    </source>
</evidence>
<sequence>MKQRSVALLIETSNGYSRGLLDGVIAYMKACGRWSVQLTEQQRGATPPAWLDSWDGDGIIARIETDAIGRQLLKHRLPIVDLSAARHVSGVPWADTEDRAIARLAVDHFVQRGFRNLAYCGDVGFVWSARRGEHFRQLAEQAQCRFFEHHSAARYDEGFNPTMATRHIGEWLADLPRPLAVMGCYDFKAQQVLDACRARKIAVPEEVAVLGVDDDRLICELSEPTLSSIIPDTKRTGYDAAALLDKMMSGETVNADQPLITQPLGVRVRGSTDTLAIDDDEIVRALGYIRRNATANIRVDDVLRQGTLSRRSLEHRFKKLLGLTPAEEIQRVRINRIKELLSETELSIGEIADRTGFEYGEYMAVAFKRSVGCTPTEYREQGGSD</sequence>
<name>A0ABY1QEC2_9BACT</name>
<reference evidence="5 6" key="1">
    <citation type="submission" date="2017-05" db="EMBL/GenBank/DDBJ databases">
        <authorList>
            <person name="Varghese N."/>
            <person name="Submissions S."/>
        </authorList>
    </citation>
    <scope>NUCLEOTIDE SEQUENCE [LARGE SCALE GENOMIC DNA]</scope>
    <source>
        <strain evidence="5 6">DSM 25457</strain>
    </source>
</reference>
<dbReference type="Proteomes" id="UP001158067">
    <property type="component" value="Unassembled WGS sequence"/>
</dbReference>
<accession>A0ABY1QEC2</accession>
<organism evidence="5 6">
    <name type="scientific">Neorhodopirellula lusitana</name>
    <dbReference type="NCBI Taxonomy" id="445327"/>
    <lineage>
        <taxon>Bacteria</taxon>
        <taxon>Pseudomonadati</taxon>
        <taxon>Planctomycetota</taxon>
        <taxon>Planctomycetia</taxon>
        <taxon>Pirellulales</taxon>
        <taxon>Pirellulaceae</taxon>
        <taxon>Neorhodopirellula</taxon>
    </lineage>
</organism>
<gene>
    <name evidence="5" type="ORF">SAMN06265222_11092</name>
</gene>
<dbReference type="InterPro" id="IPR054031">
    <property type="entry name" value="XylR_PBP1"/>
</dbReference>
<dbReference type="InterPro" id="IPR046335">
    <property type="entry name" value="LacI/GalR-like_sensor"/>
</dbReference>
<evidence type="ECO:0000259" key="4">
    <source>
        <dbReference type="PROSITE" id="PS01124"/>
    </source>
</evidence>
<keyword evidence="6" id="KW-1185">Reference proteome</keyword>
<dbReference type="InterPro" id="IPR018060">
    <property type="entry name" value="HTH_AraC"/>
</dbReference>
<dbReference type="RefSeq" id="WP_283433863.1">
    <property type="nucleotide sequence ID" value="NZ_FXUG01000010.1"/>
</dbReference>
<dbReference type="EMBL" id="FXUG01000010">
    <property type="protein sequence ID" value="SMP67064.1"/>
    <property type="molecule type" value="Genomic_DNA"/>
</dbReference>
<dbReference type="InterPro" id="IPR009057">
    <property type="entry name" value="Homeodomain-like_sf"/>
</dbReference>
<dbReference type="PANTHER" id="PTHR30146">
    <property type="entry name" value="LACI-RELATED TRANSCRIPTIONAL REPRESSOR"/>
    <property type="match status" value="1"/>
</dbReference>
<dbReference type="SUPFAM" id="SSF53822">
    <property type="entry name" value="Periplasmic binding protein-like I"/>
    <property type="match status" value="1"/>
</dbReference>
<dbReference type="Pfam" id="PF12833">
    <property type="entry name" value="HTH_18"/>
    <property type="match status" value="1"/>
</dbReference>
<dbReference type="Gene3D" id="1.10.10.60">
    <property type="entry name" value="Homeodomain-like"/>
    <property type="match status" value="1"/>
</dbReference>